<dbReference type="Pfam" id="PF09350">
    <property type="entry name" value="DJC28_CD"/>
    <property type="match status" value="1"/>
</dbReference>
<accession>A0ABQ4CL75</accession>
<reference evidence="3 4" key="1">
    <citation type="submission" date="2021-01" db="EMBL/GenBank/DDBJ databases">
        <title>Whole genome shotgun sequence of Asanoa siamensis NBRC 107932.</title>
        <authorList>
            <person name="Komaki H."/>
            <person name="Tamura T."/>
        </authorList>
    </citation>
    <scope>NUCLEOTIDE SEQUENCE [LARGE SCALE GENOMIC DNA]</scope>
    <source>
        <strain evidence="3 4">NBRC 107932</strain>
    </source>
</reference>
<dbReference type="Proteomes" id="UP000604117">
    <property type="component" value="Unassembled WGS sequence"/>
</dbReference>
<evidence type="ECO:0000259" key="2">
    <source>
        <dbReference type="Pfam" id="PF09350"/>
    </source>
</evidence>
<dbReference type="RefSeq" id="WP_203711485.1">
    <property type="nucleotide sequence ID" value="NZ_BONE01000008.1"/>
</dbReference>
<feature type="region of interest" description="Disordered" evidence="1">
    <location>
        <begin position="131"/>
        <end position="162"/>
    </location>
</feature>
<keyword evidence="4" id="KW-1185">Reference proteome</keyword>
<proteinExistence type="predicted"/>
<evidence type="ECO:0000256" key="1">
    <source>
        <dbReference type="SAM" id="MobiDB-lite"/>
    </source>
</evidence>
<gene>
    <name evidence="3" type="ORF">Asi02nite_15490</name>
</gene>
<sequence length="162" mass="18490">MSDRIESLIDARIRAARESGEFDDLPGAGKPLPGHAQPHDEQWWLKEFVRREGIDAAMLPPSIHLARQVERLADEVRRLPSEQRVRETVADLNREILDYQVRPSPPFVPVRRVDADAMVALWRAALEERFAAARQPAPPPAPSPRPRRRWFRRGRSEAPGDA</sequence>
<evidence type="ECO:0000313" key="4">
    <source>
        <dbReference type="Proteomes" id="UP000604117"/>
    </source>
</evidence>
<dbReference type="InterPro" id="IPR018961">
    <property type="entry name" value="DnaJ_homolog_subfam-C_membr-28"/>
</dbReference>
<feature type="domain" description="DnaJ homologue subfamily C member 28 conserved" evidence="2">
    <location>
        <begin position="8"/>
        <end position="77"/>
    </location>
</feature>
<name>A0ABQ4CL75_9ACTN</name>
<organism evidence="3 4">
    <name type="scientific">Asanoa siamensis</name>
    <dbReference type="NCBI Taxonomy" id="926357"/>
    <lineage>
        <taxon>Bacteria</taxon>
        <taxon>Bacillati</taxon>
        <taxon>Actinomycetota</taxon>
        <taxon>Actinomycetes</taxon>
        <taxon>Micromonosporales</taxon>
        <taxon>Micromonosporaceae</taxon>
        <taxon>Asanoa</taxon>
    </lineage>
</organism>
<evidence type="ECO:0000313" key="3">
    <source>
        <dbReference type="EMBL" id="GIF72031.1"/>
    </source>
</evidence>
<dbReference type="EMBL" id="BONE01000008">
    <property type="protein sequence ID" value="GIF72031.1"/>
    <property type="molecule type" value="Genomic_DNA"/>
</dbReference>
<comment type="caution">
    <text evidence="3">The sequence shown here is derived from an EMBL/GenBank/DDBJ whole genome shotgun (WGS) entry which is preliminary data.</text>
</comment>
<protein>
    <recommendedName>
        <fullName evidence="2">DnaJ homologue subfamily C member 28 conserved domain-containing protein</fullName>
    </recommendedName>
</protein>